<feature type="region of interest" description="Disordered" evidence="1">
    <location>
        <begin position="291"/>
        <end position="322"/>
    </location>
</feature>
<dbReference type="RefSeq" id="XP_013891129.1">
    <property type="nucleotide sequence ID" value="XM_014035675.1"/>
</dbReference>
<dbReference type="GeneID" id="25733556"/>
<evidence type="ECO:0000313" key="3">
    <source>
        <dbReference type="Proteomes" id="UP000054498"/>
    </source>
</evidence>
<keyword evidence="3" id="KW-1185">Reference proteome</keyword>
<feature type="region of interest" description="Disordered" evidence="1">
    <location>
        <begin position="144"/>
        <end position="166"/>
    </location>
</feature>
<feature type="compositionally biased region" description="Basic and acidic residues" evidence="1">
    <location>
        <begin position="22"/>
        <end position="37"/>
    </location>
</feature>
<accession>A0A0D2LJF7</accession>
<organism evidence="2 3">
    <name type="scientific">Monoraphidium neglectum</name>
    <dbReference type="NCBI Taxonomy" id="145388"/>
    <lineage>
        <taxon>Eukaryota</taxon>
        <taxon>Viridiplantae</taxon>
        <taxon>Chlorophyta</taxon>
        <taxon>core chlorophytes</taxon>
        <taxon>Chlorophyceae</taxon>
        <taxon>CS clade</taxon>
        <taxon>Sphaeropleales</taxon>
        <taxon>Selenastraceae</taxon>
        <taxon>Monoraphidium</taxon>
    </lineage>
</organism>
<evidence type="ECO:0000256" key="1">
    <source>
        <dbReference type="SAM" id="MobiDB-lite"/>
    </source>
</evidence>
<dbReference type="Proteomes" id="UP000054498">
    <property type="component" value="Unassembled WGS sequence"/>
</dbReference>
<reference evidence="2 3" key="1">
    <citation type="journal article" date="2013" name="BMC Genomics">
        <title>Reconstruction of the lipid metabolism for the microalga Monoraphidium neglectum from its genome sequence reveals characteristics suitable for biofuel production.</title>
        <authorList>
            <person name="Bogen C."/>
            <person name="Al-Dilaimi A."/>
            <person name="Albersmeier A."/>
            <person name="Wichmann J."/>
            <person name="Grundmann M."/>
            <person name="Rupp O."/>
            <person name="Lauersen K.J."/>
            <person name="Blifernez-Klassen O."/>
            <person name="Kalinowski J."/>
            <person name="Goesmann A."/>
            <person name="Mussgnug J.H."/>
            <person name="Kruse O."/>
        </authorList>
    </citation>
    <scope>NUCLEOTIDE SEQUENCE [LARGE SCALE GENOMIC DNA]</scope>
    <source>
        <strain evidence="2 3">SAG 48.87</strain>
    </source>
</reference>
<dbReference type="EMBL" id="KK105947">
    <property type="protein sequence ID" value="KIY92109.1"/>
    <property type="molecule type" value="Genomic_DNA"/>
</dbReference>
<dbReference type="AlphaFoldDB" id="A0A0D2LJF7"/>
<proteinExistence type="predicted"/>
<gene>
    <name evidence="2" type="ORF">MNEG_15854</name>
</gene>
<name>A0A0D2LJF7_9CHLO</name>
<protein>
    <submittedName>
        <fullName evidence="2">Uncharacterized protein</fullName>
    </submittedName>
</protein>
<feature type="non-terminal residue" evidence="2">
    <location>
        <position position="322"/>
    </location>
</feature>
<dbReference type="KEGG" id="mng:MNEG_15854"/>
<feature type="region of interest" description="Disordered" evidence="1">
    <location>
        <begin position="1"/>
        <end position="50"/>
    </location>
</feature>
<sequence>MRARPDLPRESGLPGAGPRQDAAMRVEPRDRLVRDGESFQGAPSSRPPLRVNQWRSRGRVHALPGGPGCAAAAAPCAIGGSGAAATGAHYRACLRLYRVPAAAAGGSCGQQHGHLCGGLPRLPHQPGQGRQSALHPVWRVPRRRGRHAGGREADHGGAGPQNWGRGQAAGAVPAVCIRPRGVRGGGRPQGVDVAAVPSAGNVLLLGVSEVLPAAAGDHPTWGPLRRLPFQQLLPGRRAGARGAGGCGRRRRRRPLVAADRRRRARLQRRHFPAALAGGCCGQRRQWRRQRRCASTRGPAPHQRRQPGCEQAARAGGKGTGGA</sequence>
<evidence type="ECO:0000313" key="2">
    <source>
        <dbReference type="EMBL" id="KIY92109.1"/>
    </source>
</evidence>